<protein>
    <recommendedName>
        <fullName evidence="4">DUF4378 domain-containing protein</fullName>
    </recommendedName>
</protein>
<dbReference type="PANTHER" id="PTHR33623">
    <property type="entry name" value="OS04G0572500 PROTEIN"/>
    <property type="match status" value="1"/>
</dbReference>
<sequence length="438" mass="49652">MPEKQYLYELLGKDQEPFQLNGYIAERESHFSVTAATRSPPPKTNSVRLKKKPIPIVESSATKLCAHSCFFSLHGSSPEVRMSHLSFPSPLSSKSAAGGVLLHVPPQTAALLLEAATRVLKQQSARKPKTQTKNVGFGLFGSILKRLRNKKREITNSIVDKAQEHKFSSVMKGEETQGRNGNDRIGFSCSVNHSRRSSVGWSESNEEKSLDLETSSSWRSEDDDFEEIPCRRPPGSSSPAESPIHCRRQEKENYENEDMGRVEKDEEDEEEKEQCSPVSVLDPPFEYDNYGPKEEEDEDNEDDLELECAYAIVQRAQQQLLAKLSRFEKLVELDPFELEKILQEEEEDNEDVRSDEVIPLESKKRVTDPISWNGLKWDSHSIDKMIEQDIRAGPCEWMPLGNQVQEETVADIEVAIFGVLVDEFSGELSGRMAEWVKF</sequence>
<comment type="caution">
    <text evidence="2">The sequence shown here is derived from an EMBL/GenBank/DDBJ whole genome shotgun (WGS) entry which is preliminary data.</text>
</comment>
<evidence type="ECO:0000313" key="3">
    <source>
        <dbReference type="Proteomes" id="UP001152523"/>
    </source>
</evidence>
<gene>
    <name evidence="2" type="ORF">CEPIT_LOCUS8243</name>
</gene>
<accession>A0AAV0CRE5</accession>
<name>A0AAV0CRE5_9ASTE</name>
<reference evidence="2" key="1">
    <citation type="submission" date="2022-07" db="EMBL/GenBank/DDBJ databases">
        <authorList>
            <person name="Macas J."/>
            <person name="Novak P."/>
            <person name="Neumann P."/>
        </authorList>
    </citation>
    <scope>NUCLEOTIDE SEQUENCE</scope>
</reference>
<evidence type="ECO:0000313" key="2">
    <source>
        <dbReference type="EMBL" id="CAH9082760.1"/>
    </source>
</evidence>
<feature type="compositionally biased region" description="Basic and acidic residues" evidence="1">
    <location>
        <begin position="247"/>
        <end position="264"/>
    </location>
</feature>
<keyword evidence="3" id="KW-1185">Reference proteome</keyword>
<dbReference type="PANTHER" id="PTHR33623:SF5">
    <property type="entry name" value="HISTONE-LYSINE N-METHYLTRANSFERASE SETD1B-LIKE PROTEIN"/>
    <property type="match status" value="1"/>
</dbReference>
<proteinExistence type="predicted"/>
<feature type="compositionally biased region" description="Polar residues" evidence="1">
    <location>
        <begin position="189"/>
        <end position="203"/>
    </location>
</feature>
<evidence type="ECO:0008006" key="4">
    <source>
        <dbReference type="Google" id="ProtNLM"/>
    </source>
</evidence>
<feature type="region of interest" description="Disordered" evidence="1">
    <location>
        <begin position="169"/>
        <end position="301"/>
    </location>
</feature>
<organism evidence="2 3">
    <name type="scientific">Cuscuta epithymum</name>
    <dbReference type="NCBI Taxonomy" id="186058"/>
    <lineage>
        <taxon>Eukaryota</taxon>
        <taxon>Viridiplantae</taxon>
        <taxon>Streptophyta</taxon>
        <taxon>Embryophyta</taxon>
        <taxon>Tracheophyta</taxon>
        <taxon>Spermatophyta</taxon>
        <taxon>Magnoliopsida</taxon>
        <taxon>eudicotyledons</taxon>
        <taxon>Gunneridae</taxon>
        <taxon>Pentapetalae</taxon>
        <taxon>asterids</taxon>
        <taxon>lamiids</taxon>
        <taxon>Solanales</taxon>
        <taxon>Convolvulaceae</taxon>
        <taxon>Cuscuteae</taxon>
        <taxon>Cuscuta</taxon>
        <taxon>Cuscuta subgen. Cuscuta</taxon>
    </lineage>
</organism>
<dbReference type="AlphaFoldDB" id="A0AAV0CRE5"/>
<dbReference type="Proteomes" id="UP001152523">
    <property type="component" value="Unassembled WGS sequence"/>
</dbReference>
<evidence type="ECO:0000256" key="1">
    <source>
        <dbReference type="SAM" id="MobiDB-lite"/>
    </source>
</evidence>
<dbReference type="EMBL" id="CAMAPF010000039">
    <property type="protein sequence ID" value="CAH9082760.1"/>
    <property type="molecule type" value="Genomic_DNA"/>
</dbReference>